<evidence type="ECO:0000256" key="4">
    <source>
        <dbReference type="ARBA" id="ARBA00048683"/>
    </source>
</evidence>
<proteinExistence type="inferred from homology"/>
<evidence type="ECO:0000313" key="12">
    <source>
        <dbReference type="EMBL" id="ELQ75672.1"/>
    </source>
</evidence>
<dbReference type="NCBIfam" id="TIGR03376">
    <property type="entry name" value="glycerol3P_DH"/>
    <property type="match status" value="1"/>
</dbReference>
<reference evidence="12 13" key="1">
    <citation type="journal article" date="2012" name="PLoS Pathog.">
        <title>The genome of the obligate intracellular parasite Trachipleistophora hominis: new insights into microsporidian genome dynamics and reductive evolution.</title>
        <authorList>
            <person name="Heinz E."/>
            <person name="Williams T.A."/>
            <person name="Nakjang S."/>
            <person name="Noel C.J."/>
            <person name="Swan D.C."/>
            <person name="Goldberg A.V."/>
            <person name="Harris S.R."/>
            <person name="Weinmaier T."/>
            <person name="Markert S."/>
            <person name="Becher D."/>
            <person name="Bernhardt J."/>
            <person name="Dagan T."/>
            <person name="Hacker C."/>
            <person name="Lucocq J.M."/>
            <person name="Schweder T."/>
            <person name="Rattei T."/>
            <person name="Hall N."/>
            <person name="Hirt R.P."/>
            <person name="Embley T.M."/>
        </authorList>
    </citation>
    <scope>NUCLEOTIDE SEQUENCE [LARGE SCALE GENOMIC DNA]</scope>
</reference>
<feature type="binding site" evidence="7">
    <location>
        <position position="159"/>
    </location>
    <ligand>
        <name>NAD(+)</name>
        <dbReference type="ChEBI" id="CHEBI:57540"/>
    </ligand>
</feature>
<dbReference type="GO" id="GO:0141152">
    <property type="term" value="F:glycerol-3-phosphate dehydrogenase (NAD+) activity"/>
    <property type="evidence" value="ECO:0007669"/>
    <property type="project" value="UniProtKB-UniRule"/>
</dbReference>
<feature type="binding site" evidence="6">
    <location>
        <begin position="271"/>
        <end position="272"/>
    </location>
    <ligand>
        <name>substrate</name>
    </ligand>
</feature>
<dbReference type="FunFam" id="1.10.1040.10:FF:000004">
    <property type="entry name" value="Glycerol-3-phosphate dehydrogenase [NAD(+)]"/>
    <property type="match status" value="1"/>
</dbReference>
<evidence type="ECO:0000256" key="1">
    <source>
        <dbReference type="ARBA" id="ARBA00011009"/>
    </source>
</evidence>
<dbReference type="PIRSF" id="PIRSF000114">
    <property type="entry name" value="Glycerol-3-P_dh"/>
    <property type="match status" value="1"/>
</dbReference>
<dbReference type="InterPro" id="IPR013328">
    <property type="entry name" value="6PGD_dom2"/>
</dbReference>
<dbReference type="OrthoDB" id="10263760at2759"/>
<dbReference type="GO" id="GO:0005829">
    <property type="term" value="C:cytosol"/>
    <property type="evidence" value="ECO:0007669"/>
    <property type="project" value="TreeGrafter"/>
</dbReference>
<evidence type="ECO:0000259" key="10">
    <source>
        <dbReference type="Pfam" id="PF01210"/>
    </source>
</evidence>
<keyword evidence="3 7" id="KW-0520">NAD</keyword>
<organism evidence="12 13">
    <name type="scientific">Trachipleistophora hominis</name>
    <name type="common">Microsporidian parasite</name>
    <dbReference type="NCBI Taxonomy" id="72359"/>
    <lineage>
        <taxon>Eukaryota</taxon>
        <taxon>Fungi</taxon>
        <taxon>Fungi incertae sedis</taxon>
        <taxon>Microsporidia</taxon>
        <taxon>Pleistophoridae</taxon>
        <taxon>Trachipleistophora</taxon>
    </lineage>
</organism>
<dbReference type="InterPro" id="IPR006109">
    <property type="entry name" value="G3P_DH_NAD-dep_C"/>
</dbReference>
<evidence type="ECO:0000256" key="9">
    <source>
        <dbReference type="RuleBase" id="RU361243"/>
    </source>
</evidence>
<evidence type="ECO:0000256" key="2">
    <source>
        <dbReference type="ARBA" id="ARBA00023002"/>
    </source>
</evidence>
<dbReference type="OMA" id="NRMFGNM"/>
<dbReference type="PRINTS" id="PR00077">
    <property type="entry name" value="GPDHDRGNASE"/>
</dbReference>
<dbReference type="EMBL" id="JH993935">
    <property type="protein sequence ID" value="ELQ75672.1"/>
    <property type="molecule type" value="Genomic_DNA"/>
</dbReference>
<protein>
    <recommendedName>
        <fullName evidence="9">Glycerol-3-phosphate dehydrogenase [NAD(+)]</fullName>
        <ecNumber evidence="9">1.1.1.8</ecNumber>
    </recommendedName>
</protein>
<keyword evidence="13" id="KW-1185">Reference proteome</keyword>
<keyword evidence="2 8" id="KW-0560">Oxidoreductase</keyword>
<evidence type="ECO:0000256" key="6">
    <source>
        <dbReference type="PIRSR" id="PIRSR000114-2"/>
    </source>
</evidence>
<dbReference type="InterPro" id="IPR008927">
    <property type="entry name" value="6-PGluconate_DH-like_C_sf"/>
</dbReference>
<feature type="binding site" evidence="7">
    <location>
        <position position="41"/>
    </location>
    <ligand>
        <name>NAD(+)</name>
        <dbReference type="ChEBI" id="CHEBI:57540"/>
    </ligand>
</feature>
<dbReference type="InterPro" id="IPR006168">
    <property type="entry name" value="G3P_DH_NAD-dep"/>
</dbReference>
<feature type="binding site" evidence="6">
    <location>
        <position position="124"/>
    </location>
    <ligand>
        <name>substrate</name>
    </ligand>
</feature>
<dbReference type="GO" id="GO:0042803">
    <property type="term" value="F:protein homodimerization activity"/>
    <property type="evidence" value="ECO:0007669"/>
    <property type="project" value="InterPro"/>
</dbReference>
<name>L7JY76_TRAHO</name>
<dbReference type="Pfam" id="PF01210">
    <property type="entry name" value="NAD_Gly3P_dh_N"/>
    <property type="match status" value="1"/>
</dbReference>
<dbReference type="SUPFAM" id="SSF51735">
    <property type="entry name" value="NAD(P)-binding Rossmann-fold domains"/>
    <property type="match status" value="1"/>
</dbReference>
<dbReference type="GO" id="GO:0005975">
    <property type="term" value="P:carbohydrate metabolic process"/>
    <property type="evidence" value="ECO:0007669"/>
    <property type="project" value="InterPro"/>
</dbReference>
<evidence type="ECO:0000259" key="11">
    <source>
        <dbReference type="Pfam" id="PF07479"/>
    </source>
</evidence>
<feature type="binding site" evidence="7">
    <location>
        <position position="297"/>
    </location>
    <ligand>
        <name>NAD(+)</name>
        <dbReference type="ChEBI" id="CHEBI:57540"/>
    </ligand>
</feature>
<evidence type="ECO:0000256" key="5">
    <source>
        <dbReference type="PIRSR" id="PIRSR000114-1"/>
    </source>
</evidence>
<dbReference type="STRING" id="72359.L7JY76"/>
<dbReference type="EC" id="1.1.1.8" evidence="9"/>
<dbReference type="SUPFAM" id="SSF48179">
    <property type="entry name" value="6-phosphogluconate dehydrogenase C-terminal domain-like"/>
    <property type="match status" value="1"/>
</dbReference>
<dbReference type="PROSITE" id="PS00957">
    <property type="entry name" value="NAD_G3PDH"/>
    <property type="match status" value="1"/>
</dbReference>
<comment type="catalytic activity">
    <reaction evidence="4 9">
        <text>sn-glycerol 3-phosphate + NAD(+) = dihydroxyacetone phosphate + NADH + H(+)</text>
        <dbReference type="Rhea" id="RHEA:11092"/>
        <dbReference type="ChEBI" id="CHEBI:15378"/>
        <dbReference type="ChEBI" id="CHEBI:57540"/>
        <dbReference type="ChEBI" id="CHEBI:57597"/>
        <dbReference type="ChEBI" id="CHEBI:57642"/>
        <dbReference type="ChEBI" id="CHEBI:57945"/>
        <dbReference type="EC" id="1.1.1.8"/>
    </reaction>
</comment>
<dbReference type="InterPro" id="IPR017751">
    <property type="entry name" value="G3P_DH_NAD-dep_euk"/>
</dbReference>
<dbReference type="Gene3D" id="3.40.50.720">
    <property type="entry name" value="NAD(P)-binding Rossmann-like Domain"/>
    <property type="match status" value="1"/>
</dbReference>
<evidence type="ECO:0000256" key="8">
    <source>
        <dbReference type="RuleBase" id="RU000437"/>
    </source>
</evidence>
<dbReference type="GO" id="GO:0051287">
    <property type="term" value="F:NAD binding"/>
    <property type="evidence" value="ECO:0007669"/>
    <property type="project" value="UniProtKB-UniRule"/>
</dbReference>
<dbReference type="Proteomes" id="UP000011185">
    <property type="component" value="Unassembled WGS sequence"/>
</dbReference>
<sequence length="345" mass="38622">MELYRIGIIGSGSFGTAIANIIARDVQNKSVFDDTVKIWIFDEQVRIDGSKELLSEYIKRERENVNYLPHVKLPENLLFMTNLKEVVQKSDILVFVVPHQFIEKIVQDLKSMKLKKKIACSLMKGTLFSEETAEIVLISNYIEKELGWPCSAVMGANIASEMHKSVCEMTIGSRTDGDLLKQLFNTPQVKVNVVRDKTSVELFGALKNIVAIAFGVARGLQLSINTQVSIMRRGMLEMIEFVKMVDKNADKLTILESCGIADLMVSCITGRNAGCGTAIASKGLTIEKIEEDMKGQKLQGTLCAYEVMMYLRKKNVVDKFPVFATVYGICYGKMDSNQILKVFEE</sequence>
<feature type="domain" description="Glycerol-3-phosphate dehydrogenase NAD-dependent N-terminal" evidence="10">
    <location>
        <begin position="6"/>
        <end position="174"/>
    </location>
</feature>
<dbReference type="InterPro" id="IPR011128">
    <property type="entry name" value="G3P_DH_NAD-dep_N"/>
</dbReference>
<feature type="binding site" evidence="7">
    <location>
        <begin position="10"/>
        <end position="15"/>
    </location>
    <ligand>
        <name>NAD(+)</name>
        <dbReference type="ChEBI" id="CHEBI:57540"/>
    </ligand>
</feature>
<gene>
    <name evidence="12" type="ORF">THOM_1344</name>
</gene>
<feature type="domain" description="Glycerol-3-phosphate dehydrogenase NAD-dependent C-terminal" evidence="11">
    <location>
        <begin position="196"/>
        <end position="340"/>
    </location>
</feature>
<dbReference type="Pfam" id="PF07479">
    <property type="entry name" value="NAD_Gly3P_dh_C"/>
    <property type="match status" value="1"/>
</dbReference>
<dbReference type="FunCoup" id="L7JY76">
    <property type="interactions" value="82"/>
</dbReference>
<dbReference type="PANTHER" id="PTHR11728:SF8">
    <property type="entry name" value="GLYCEROL-3-PHOSPHATE DEHYDROGENASE [NAD(+)]-RELATED"/>
    <property type="match status" value="1"/>
</dbReference>
<dbReference type="VEuPathDB" id="MicrosporidiaDB:THOM_1344"/>
<dbReference type="Gene3D" id="1.10.1040.10">
    <property type="entry name" value="N-(1-d-carboxylethyl)-l-norvaline Dehydrogenase, domain 2"/>
    <property type="match status" value="1"/>
</dbReference>
<feature type="binding site" evidence="7">
    <location>
        <position position="101"/>
    </location>
    <ligand>
        <name>NAD(+)</name>
        <dbReference type="ChEBI" id="CHEBI:57540"/>
    </ligand>
</feature>
<evidence type="ECO:0000256" key="3">
    <source>
        <dbReference type="ARBA" id="ARBA00023027"/>
    </source>
</evidence>
<feature type="active site" description="Proton acceptor" evidence="5">
    <location>
        <position position="207"/>
    </location>
</feature>
<dbReference type="HOGENOM" id="CLU_033449_2_2_1"/>
<evidence type="ECO:0000256" key="7">
    <source>
        <dbReference type="PIRSR" id="PIRSR000114-3"/>
    </source>
</evidence>
<feature type="binding site" evidence="7">
    <location>
        <position position="271"/>
    </location>
    <ligand>
        <name>NAD(+)</name>
        <dbReference type="ChEBI" id="CHEBI:57540"/>
    </ligand>
</feature>
<accession>L7JY76</accession>
<dbReference type="PANTHER" id="PTHR11728">
    <property type="entry name" value="GLYCEROL-3-PHOSPHATE DEHYDROGENASE"/>
    <property type="match status" value="1"/>
</dbReference>
<dbReference type="AlphaFoldDB" id="L7JY76"/>
<comment type="similarity">
    <text evidence="1 8">Belongs to the NAD-dependent glycerol-3-phosphate dehydrogenase family.</text>
</comment>
<evidence type="ECO:0000313" key="13">
    <source>
        <dbReference type="Proteomes" id="UP000011185"/>
    </source>
</evidence>
<feature type="binding site" evidence="7">
    <location>
        <position position="299"/>
    </location>
    <ligand>
        <name>NAD(+)</name>
        <dbReference type="ChEBI" id="CHEBI:57540"/>
    </ligand>
</feature>
<dbReference type="InterPro" id="IPR036291">
    <property type="entry name" value="NAD(P)-bd_dom_sf"/>
</dbReference>
<dbReference type="InParanoid" id="L7JY76"/>
<dbReference type="GO" id="GO:0046168">
    <property type="term" value="P:glycerol-3-phosphate catabolic process"/>
    <property type="evidence" value="ECO:0007669"/>
    <property type="project" value="UniProtKB-UniRule"/>
</dbReference>